<evidence type="ECO:0000256" key="5">
    <source>
        <dbReference type="ARBA" id="ARBA00022617"/>
    </source>
</evidence>
<protein>
    <submittedName>
        <fullName evidence="13">Cytochrome d ubiquinol oxidase subunit II</fullName>
    </submittedName>
</protein>
<proteinExistence type="inferred from homology"/>
<evidence type="ECO:0000256" key="9">
    <source>
        <dbReference type="ARBA" id="ARBA00022989"/>
    </source>
</evidence>
<evidence type="ECO:0000256" key="3">
    <source>
        <dbReference type="ARBA" id="ARBA00022448"/>
    </source>
</evidence>
<evidence type="ECO:0000256" key="4">
    <source>
        <dbReference type="ARBA" id="ARBA00022475"/>
    </source>
</evidence>
<evidence type="ECO:0000256" key="1">
    <source>
        <dbReference type="ARBA" id="ARBA00004651"/>
    </source>
</evidence>
<evidence type="ECO:0000256" key="8">
    <source>
        <dbReference type="ARBA" id="ARBA00022982"/>
    </source>
</evidence>
<feature type="transmembrane region" description="Helical" evidence="12">
    <location>
        <begin position="268"/>
        <end position="288"/>
    </location>
</feature>
<keyword evidence="4" id="KW-1003">Cell membrane</keyword>
<feature type="transmembrane region" description="Helical" evidence="12">
    <location>
        <begin position="119"/>
        <end position="141"/>
    </location>
</feature>
<feature type="transmembrane region" description="Helical" evidence="12">
    <location>
        <begin position="6"/>
        <end position="32"/>
    </location>
</feature>
<comment type="subcellular location">
    <subcellularLocation>
        <location evidence="1">Cell membrane</location>
        <topology evidence="1">Multi-pass membrane protein</topology>
    </subcellularLocation>
</comment>
<comment type="similarity">
    <text evidence="2">Belongs to the cytochrome ubiquinol oxidase subunit 2 family.</text>
</comment>
<name>A0ABU1FW73_9MICC</name>
<organism evidence="13 14">
    <name type="scientific">Nesterenkonia flava</name>
    <dbReference type="NCBI Taxonomy" id="469799"/>
    <lineage>
        <taxon>Bacteria</taxon>
        <taxon>Bacillati</taxon>
        <taxon>Actinomycetota</taxon>
        <taxon>Actinomycetes</taxon>
        <taxon>Micrococcales</taxon>
        <taxon>Micrococcaceae</taxon>
        <taxon>Nesterenkonia</taxon>
    </lineage>
</organism>
<keyword evidence="11 12" id="KW-0472">Membrane</keyword>
<keyword evidence="14" id="KW-1185">Reference proteome</keyword>
<evidence type="ECO:0000256" key="12">
    <source>
        <dbReference type="SAM" id="Phobius"/>
    </source>
</evidence>
<evidence type="ECO:0000313" key="13">
    <source>
        <dbReference type="EMBL" id="MDR5712930.1"/>
    </source>
</evidence>
<evidence type="ECO:0000256" key="6">
    <source>
        <dbReference type="ARBA" id="ARBA00022692"/>
    </source>
</evidence>
<evidence type="ECO:0000256" key="7">
    <source>
        <dbReference type="ARBA" id="ARBA00022723"/>
    </source>
</evidence>
<dbReference type="EMBL" id="JAVKGT010000043">
    <property type="protein sequence ID" value="MDR5712930.1"/>
    <property type="molecule type" value="Genomic_DNA"/>
</dbReference>
<feature type="transmembrane region" description="Helical" evidence="12">
    <location>
        <begin position="77"/>
        <end position="98"/>
    </location>
</feature>
<dbReference type="NCBIfam" id="TIGR00203">
    <property type="entry name" value="cydB"/>
    <property type="match status" value="1"/>
</dbReference>
<dbReference type="Pfam" id="PF02322">
    <property type="entry name" value="Cyt_bd_oxida_II"/>
    <property type="match status" value="1"/>
</dbReference>
<reference evidence="14" key="1">
    <citation type="submission" date="2023-07" db="EMBL/GenBank/DDBJ databases">
        <title>Description of three actinobacteria isolated from air of manufacturing shop in a pharmaceutical factory.</title>
        <authorList>
            <person name="Zhang D.-F."/>
        </authorList>
    </citation>
    <scope>NUCLEOTIDE SEQUENCE [LARGE SCALE GENOMIC DNA]</scope>
    <source>
        <strain evidence="14">CCTCC AB 207010</strain>
    </source>
</reference>
<evidence type="ECO:0000256" key="2">
    <source>
        <dbReference type="ARBA" id="ARBA00007543"/>
    </source>
</evidence>
<keyword evidence="5" id="KW-0349">Heme</keyword>
<dbReference type="PANTHER" id="PTHR43141:SF5">
    <property type="entry name" value="CYTOCHROME BD-I UBIQUINOL OXIDASE SUBUNIT 2"/>
    <property type="match status" value="1"/>
</dbReference>
<evidence type="ECO:0000313" key="14">
    <source>
        <dbReference type="Proteomes" id="UP001260872"/>
    </source>
</evidence>
<feature type="transmembrane region" description="Helical" evidence="12">
    <location>
        <begin position="315"/>
        <end position="338"/>
    </location>
</feature>
<sequence>MDIAHIWFLLVAFYFVGYFVLDGFDFGVGMALPLLGRDDTDRRVMINTIGPVWDLNETWVIVAGAVLFAAFPEWYASLFSGFYLPLLLILLALIARGVSFEYRHQRKHPHWARNFDRMIFWGSLLPAFLWGVAFANVVRGVPMDEDHNVIGTLFDLLNPYALLGGLTLTLLCLVHGLVFIALKTDGEIRGRARRTALRAAVPTTAVAAWFLAWTVWAHTGFGSAALGAAESDREAGVHLVWVMAAAALAAVALLAAAWFTWAGREGRAFTAMAVTIGAAVATLFLSLYPNVLPSTTGVGTLTIANASSTDYTLSVMLWVAVIITPLVLGYQAWTYWVFRKRVTRDYIPVSAAH</sequence>
<keyword evidence="3" id="KW-0813">Transport</keyword>
<dbReference type="PIRSF" id="PIRSF000267">
    <property type="entry name" value="Cyt_oxidse_sub2"/>
    <property type="match status" value="1"/>
</dbReference>
<evidence type="ECO:0000256" key="11">
    <source>
        <dbReference type="ARBA" id="ARBA00023136"/>
    </source>
</evidence>
<evidence type="ECO:0000256" key="10">
    <source>
        <dbReference type="ARBA" id="ARBA00023004"/>
    </source>
</evidence>
<feature type="transmembrane region" description="Helical" evidence="12">
    <location>
        <begin position="236"/>
        <end position="261"/>
    </location>
</feature>
<keyword evidence="8" id="KW-0249">Electron transport</keyword>
<dbReference type="Proteomes" id="UP001260872">
    <property type="component" value="Unassembled WGS sequence"/>
</dbReference>
<accession>A0ABU1FW73</accession>
<keyword evidence="6 12" id="KW-0812">Transmembrane</keyword>
<feature type="transmembrane region" description="Helical" evidence="12">
    <location>
        <begin position="195"/>
        <end position="216"/>
    </location>
</feature>
<comment type="caution">
    <text evidence="13">The sequence shown here is derived from an EMBL/GenBank/DDBJ whole genome shotgun (WGS) entry which is preliminary data.</text>
</comment>
<gene>
    <name evidence="13" type="primary">cydB</name>
    <name evidence="13" type="ORF">RH857_12450</name>
</gene>
<dbReference type="InterPro" id="IPR003317">
    <property type="entry name" value="Cyt-d_oxidase_su2"/>
</dbReference>
<keyword evidence="7" id="KW-0479">Metal-binding</keyword>
<dbReference type="RefSeq" id="WP_310538298.1">
    <property type="nucleotide sequence ID" value="NZ_BAAAOC010000011.1"/>
</dbReference>
<keyword evidence="10" id="KW-0408">Iron</keyword>
<feature type="transmembrane region" description="Helical" evidence="12">
    <location>
        <begin position="161"/>
        <end position="183"/>
    </location>
</feature>
<dbReference type="PANTHER" id="PTHR43141">
    <property type="entry name" value="CYTOCHROME BD2 SUBUNIT II"/>
    <property type="match status" value="1"/>
</dbReference>
<keyword evidence="9 12" id="KW-1133">Transmembrane helix</keyword>